<evidence type="ECO:0000256" key="1">
    <source>
        <dbReference type="PROSITE-ProRule" id="PRU00339"/>
    </source>
</evidence>
<dbReference type="InterPro" id="IPR019734">
    <property type="entry name" value="TPR_rpt"/>
</dbReference>
<dbReference type="Proteomes" id="UP000184212">
    <property type="component" value="Unassembled WGS sequence"/>
</dbReference>
<evidence type="ECO:0000313" key="3">
    <source>
        <dbReference type="EMBL" id="SHH78093.1"/>
    </source>
</evidence>
<dbReference type="RefSeq" id="WP_073140766.1">
    <property type="nucleotide sequence ID" value="NZ_FQWQ01000004.1"/>
</dbReference>
<feature type="compositionally biased region" description="Basic and acidic residues" evidence="2">
    <location>
        <begin position="142"/>
        <end position="151"/>
    </location>
</feature>
<protein>
    <submittedName>
        <fullName evidence="3">Tetratricopeptide repeat-containing protein</fullName>
    </submittedName>
</protein>
<accession>A0A1M5VT41</accession>
<evidence type="ECO:0000256" key="2">
    <source>
        <dbReference type="SAM" id="MobiDB-lite"/>
    </source>
</evidence>
<feature type="region of interest" description="Disordered" evidence="2">
    <location>
        <begin position="142"/>
        <end position="161"/>
    </location>
</feature>
<gene>
    <name evidence="3" type="ORF">SAMN04488109_5360</name>
</gene>
<dbReference type="STRING" id="947013.SAMN04488109_5360"/>
<reference evidence="3 4" key="1">
    <citation type="submission" date="2016-11" db="EMBL/GenBank/DDBJ databases">
        <authorList>
            <person name="Jaros S."/>
            <person name="Januszkiewicz K."/>
            <person name="Wedrychowicz H."/>
        </authorList>
    </citation>
    <scope>NUCLEOTIDE SEQUENCE [LARGE SCALE GENOMIC DNA]</scope>
    <source>
        <strain evidence="3 4">DSM 24574</strain>
    </source>
</reference>
<dbReference type="SUPFAM" id="SSF48452">
    <property type="entry name" value="TPR-like"/>
    <property type="match status" value="1"/>
</dbReference>
<dbReference type="Pfam" id="PF13181">
    <property type="entry name" value="TPR_8"/>
    <property type="match status" value="2"/>
</dbReference>
<proteinExistence type="predicted"/>
<organism evidence="3 4">
    <name type="scientific">Chryseolinea serpens</name>
    <dbReference type="NCBI Taxonomy" id="947013"/>
    <lineage>
        <taxon>Bacteria</taxon>
        <taxon>Pseudomonadati</taxon>
        <taxon>Bacteroidota</taxon>
        <taxon>Cytophagia</taxon>
        <taxon>Cytophagales</taxon>
        <taxon>Fulvivirgaceae</taxon>
        <taxon>Chryseolinea</taxon>
    </lineage>
</organism>
<evidence type="ECO:0000313" key="4">
    <source>
        <dbReference type="Proteomes" id="UP000184212"/>
    </source>
</evidence>
<name>A0A1M5VT41_9BACT</name>
<keyword evidence="1" id="KW-0802">TPR repeat</keyword>
<keyword evidence="4" id="KW-1185">Reference proteome</keyword>
<dbReference type="InterPro" id="IPR011990">
    <property type="entry name" value="TPR-like_helical_dom_sf"/>
</dbReference>
<dbReference type="EMBL" id="FQWQ01000004">
    <property type="protein sequence ID" value="SHH78093.1"/>
    <property type="molecule type" value="Genomic_DNA"/>
</dbReference>
<feature type="repeat" description="TPR" evidence="1">
    <location>
        <begin position="93"/>
        <end position="126"/>
    </location>
</feature>
<sequence length="216" mass="24507">MKYLLAALLAAWLIDPGKIARENRAKSEAREAYTSGDYKKALEKYRYLADSLGVREDEVLLNLGHTYFQINDTTNALSTYQSLIGSMNVTVRSKANQQLGILHHRQGKFEVALADFKAAVKADAANIDARYNYEMLKRKLDEKKKEDEKKNPKNKPPEPSAYAKKLKAQADALVAQFRFGEANMLMTEGAKKDPTVMHYQDFMTRLQDVTTINKPK</sequence>
<dbReference type="OrthoDB" id="597471at2"/>
<dbReference type="PROSITE" id="PS50005">
    <property type="entry name" value="TPR"/>
    <property type="match status" value="1"/>
</dbReference>
<dbReference type="AlphaFoldDB" id="A0A1M5VT41"/>
<dbReference type="Gene3D" id="1.25.40.10">
    <property type="entry name" value="Tetratricopeptide repeat domain"/>
    <property type="match status" value="1"/>
</dbReference>